<dbReference type="EMBL" id="BDIP01000464">
    <property type="protein sequence ID" value="GCA62304.1"/>
    <property type="molecule type" value="Genomic_DNA"/>
</dbReference>
<evidence type="ECO:0000313" key="2">
    <source>
        <dbReference type="EMBL" id="GCA62304.1"/>
    </source>
</evidence>
<comment type="caution">
    <text evidence="1">The sequence shown here is derived from an EMBL/GenBank/DDBJ whole genome shotgun (WGS) entry which is preliminary data.</text>
</comment>
<dbReference type="Proteomes" id="UP000265618">
    <property type="component" value="Unassembled WGS sequence"/>
</dbReference>
<feature type="non-terminal residue" evidence="1">
    <location>
        <position position="1"/>
    </location>
</feature>
<gene>
    <name evidence="1" type="ORF">KIPB_001762</name>
    <name evidence="2" type="ORF">KIPB_002678</name>
</gene>
<accession>A0A391NU64</accession>
<protein>
    <submittedName>
        <fullName evidence="1">Uncharacterized protein</fullName>
    </submittedName>
</protein>
<organism evidence="1 3">
    <name type="scientific">Kipferlia bialata</name>
    <dbReference type="NCBI Taxonomy" id="797122"/>
    <lineage>
        <taxon>Eukaryota</taxon>
        <taxon>Metamonada</taxon>
        <taxon>Carpediemonas-like organisms</taxon>
        <taxon>Kipferlia</taxon>
    </lineage>
</organism>
<evidence type="ECO:0000313" key="3">
    <source>
        <dbReference type="Proteomes" id="UP000265618"/>
    </source>
</evidence>
<dbReference type="EMBL" id="BDIP01000263">
    <property type="protein sequence ID" value="GCA62179.1"/>
    <property type="molecule type" value="Genomic_DNA"/>
</dbReference>
<name>A0A391NU64_9EUKA</name>
<evidence type="ECO:0000313" key="1">
    <source>
        <dbReference type="EMBL" id="GCA62179.1"/>
    </source>
</evidence>
<dbReference type="AlphaFoldDB" id="A0A391NU64"/>
<reference evidence="1 3" key="2">
    <citation type="journal article" date="2018" name="PLoS ONE">
        <title>The draft genome of Kipferlia bialata reveals reductive genome evolution in fornicate parasites.</title>
        <authorList>
            <person name="Tanifuji G."/>
            <person name="Takabayashi S."/>
            <person name="Kume K."/>
            <person name="Takagi M."/>
            <person name="Nakayama T."/>
            <person name="Kamikawa R."/>
            <person name="Inagaki Y."/>
            <person name="Hashimoto T."/>
        </authorList>
    </citation>
    <scope>NUCLEOTIDE SEQUENCE [LARGE SCALE GENOMIC DNA]</scope>
    <source>
        <strain evidence="1">NY0173</strain>
    </source>
</reference>
<keyword evidence="3" id="KW-1185">Reference proteome</keyword>
<reference evidence="1" key="1">
    <citation type="submission" date="2016-10" db="EMBL/GenBank/DDBJ databases">
        <authorList>
            <person name="Tanifuji G."/>
            <person name="Kume K."/>
            <person name="Nakayama T."/>
            <person name="Takabayashi S."/>
            <person name="Hashimoto T."/>
        </authorList>
    </citation>
    <scope>NUCLEOTIDE SEQUENCE</scope>
    <source>
        <strain evidence="1">NY0173</strain>
    </source>
</reference>
<proteinExistence type="predicted"/>
<sequence>EFASLLEVIEANVDYTTTTRNWGGLEKGSKAVKA</sequence>